<feature type="compositionally biased region" description="Low complexity" evidence="12">
    <location>
        <begin position="2265"/>
        <end position="2274"/>
    </location>
</feature>
<dbReference type="Pfam" id="PF10431">
    <property type="entry name" value="ClpB_D2-small"/>
    <property type="match status" value="1"/>
</dbReference>
<dbReference type="InterPro" id="IPR025252">
    <property type="entry name" value="DUF4200"/>
</dbReference>
<dbReference type="InterPro" id="IPR003593">
    <property type="entry name" value="AAA+_ATPase"/>
</dbReference>
<keyword evidence="9" id="KW-0819">tRNA processing</keyword>
<protein>
    <recommendedName>
        <fullName evidence="9">Cytoplasmic tRNA 2-thiolation protein 2</fullName>
    </recommendedName>
</protein>
<evidence type="ECO:0000256" key="1">
    <source>
        <dbReference type="ARBA" id="ARBA00001255"/>
    </source>
</evidence>
<evidence type="ECO:0000256" key="9">
    <source>
        <dbReference type="HAMAP-Rule" id="MF_03054"/>
    </source>
</evidence>
<dbReference type="Pfam" id="PF07724">
    <property type="entry name" value="AAA_2"/>
    <property type="match status" value="1"/>
</dbReference>
<feature type="compositionally biased region" description="Low complexity" evidence="12">
    <location>
        <begin position="1"/>
        <end position="22"/>
    </location>
</feature>
<feature type="region of interest" description="Disordered" evidence="12">
    <location>
        <begin position="1"/>
        <end position="33"/>
    </location>
</feature>
<dbReference type="GO" id="GO:0000049">
    <property type="term" value="F:tRNA binding"/>
    <property type="evidence" value="ECO:0007669"/>
    <property type="project" value="InterPro"/>
</dbReference>
<dbReference type="GO" id="GO:0016887">
    <property type="term" value="F:ATP hydrolysis activity"/>
    <property type="evidence" value="ECO:0007669"/>
    <property type="project" value="InterPro"/>
</dbReference>
<comment type="caution">
    <text evidence="16">The sequence shown here is derived from an EMBL/GenBank/DDBJ whole genome shotgun (WGS) entry which is preliminary data.</text>
</comment>
<dbReference type="GO" id="GO:0032447">
    <property type="term" value="P:protein urmylation"/>
    <property type="evidence" value="ECO:0007669"/>
    <property type="project" value="UniProtKB-UniRule"/>
</dbReference>
<dbReference type="CDD" id="cd00009">
    <property type="entry name" value="AAA"/>
    <property type="match status" value="1"/>
</dbReference>
<organism evidence="16 17">
    <name type="scientific">Micractinium conductrix</name>
    <dbReference type="NCBI Taxonomy" id="554055"/>
    <lineage>
        <taxon>Eukaryota</taxon>
        <taxon>Viridiplantae</taxon>
        <taxon>Chlorophyta</taxon>
        <taxon>core chlorophytes</taxon>
        <taxon>Trebouxiophyceae</taxon>
        <taxon>Chlorellales</taxon>
        <taxon>Chlorellaceae</taxon>
        <taxon>Chlorella clade</taxon>
        <taxon>Micractinium</taxon>
    </lineage>
</organism>
<dbReference type="InterPro" id="IPR002241">
    <property type="entry name" value="Glyco_hydro_27"/>
</dbReference>
<evidence type="ECO:0000256" key="13">
    <source>
        <dbReference type="SAM" id="Phobius"/>
    </source>
</evidence>
<comment type="similarity">
    <text evidence="2 10">Belongs to the glycosyl hydrolase 27 family.</text>
</comment>
<keyword evidence="6" id="KW-0067">ATP-binding</keyword>
<feature type="compositionally biased region" description="Low complexity" evidence="12">
    <location>
        <begin position="1137"/>
        <end position="1146"/>
    </location>
</feature>
<keyword evidence="13" id="KW-0472">Membrane</keyword>
<dbReference type="FunFam" id="2.60.40.1180:FF:000008">
    <property type="entry name" value="Alpha-galactosidase"/>
    <property type="match status" value="1"/>
</dbReference>
<dbReference type="Pfam" id="PF13863">
    <property type="entry name" value="DUF4200"/>
    <property type="match status" value="1"/>
</dbReference>
<dbReference type="Pfam" id="PF00004">
    <property type="entry name" value="AAA"/>
    <property type="match status" value="1"/>
</dbReference>
<sequence>MGSDTGCGQQQCKSGGCSSEGPAAPPPPPPAAAGALPASGTLCMKCRKADAELIARGREPLCHLCLHDQLLGKVRNALRLHYLVQPGDIVALAFCGGPSSAVLLRFLAELRNPRSDRPERGKVQFTLHVLHIDESTAAGLSPEAAEAARVRVAAAAAPYCQPGVAFHCIPLDAVFEEEAEGAGTSLLGSIGIGGSGSSGGGASPATAERQRERLAALLAAVRDPTGRADLARHLRTRLLLRCAAALGCGRVARGDSSTALATHIVAAASKGCGYSLAGDVRLVDARYGHRLPSYFLPLREVSARELRLVCSRWALPLADPLPAAGDEGAAAGVVDKRNINSLAAAFIAGMEKHNPGSVPNILNTISKLEAFSWNEAPLPAQQPLRQGCAAAATEEQQRQQQRQQREEGRPAQQEASSLLCPICLAPLADDELPGSGEAASEHTSGGSAARQAGRGLSSCCKQRRTCGQHVAAQDGAAAAASSTQQPGFSSPGSTSGSAFTTTTWRPVVTGGTVLKRHGRDLTQAAAEGRLDPLIGREDVLERALQVLLRRTKNNPVLIGDPGVGKTAVAEGIAQLIASPRPPPGLAGRALISLDMGSLVAGTQYRGAFEERLTALLNEVQQAAGRVLLFIDELHVLMDAGRVEGGMNAANLLKPALARGDLHCIGATTVEEFRKHIEADGAFARRFQPVMVEEPSPGEALRWLQGLRGRYEAHHGVRYTEAALETAVRAAQRYIPDRRLPDSAIDVIDEAAARARLRSAAAMQAAAAAAMVEAQAAAGVGDAAVPHSSSEDARRLAEWQSALAHASAPAAAGRQQGQQQQLEGLAAAAVQPLSCPHCGTAAMPPPGSVTVACRKCGYIYLSLPQDKLLLGASLFKQQLRQQQQQQLAGSGQPPGAAAAPPAEEAQAAAAAAAAASAQVAAAAAAVQAAAMQAAAAQPAAVVDAADVLFVVAEASGIPVQHLSQSDWQPLSELEARLRARVAGQAGAVGAVAGAVRLGRLGLQRDGRPLASLLLTGPAGVGKATLCRALAEELFGSDRHLLRFNLAEFGDRASVNRLVGAPPGFVGYGEGGLLTEAIRRRPHSVVLLERADRAHPEVLSLVTQMLEAGQLTDSMGKRCDLRNALIVLTTSPTNVPLPSGWGAAPAAATGGGGGGSRAAGSEGTVRTVEVPEGHVHPEACAGDAGGGRAVGGGHSAHSAAAQCLQPEETSVGPSGSSRSGGGGGEAVPQQRRQEAVHPLRLLPSELLSRLDAAVSMQPLGQADMKQVVDLQLEDMRAALHQQGIELHVEPAAVRWLAKRGATPASGARRLATLLREQLLQPVADALLARHAVAQQGEQQQQHGLVASGGAAAVATVRVAMDRLALLLAACLCALGAHALPFGDGKPAMGWNSWNAFRTEINEKQIKEIADLMVSLGLKDAGYEYLNLDDAWSERERGPDGRLVANKQRFPSGMKALADYIHAKGLKFGIYSGAGSMTCAKYPGSLGHEEVDAKTFAEWGVDYLKYDNCYATREEWVVERYRAMGAALNKTGRPIFYSVCNWGVMQPWLWAPDVGHSWRVTEDILPTWDNVVKLLEYSVGLAQFAGKGRGHNDMDMLYVGNNQLGEYHPYGPFYQEQKTHFALWALMKSPLMVGHDLGALNQSSLDLLLKKDIIAINQDPLGVPGDLVWQQGTRRIFAAPLAGGDRAAVLANFQTTQSQYPMSNLTVFWEQLGLRPDVPARVRDLYEERDLGVFRGSFSAALATHDVAVLRITPLEGPSDEAWRPWHAQPLFAAQPANLGGWMAGVAGAAAGARPQPQPRAGASRRGSTSGPPTFALVLAGLAAAAAVGVVGYFVVLQMRLRGWQQLEDTEAGRKAGKLVRMQVQAQAGHRESPRAWRTANAWNSFGINIDEETVRSTADLMVTLGLKDAGYEYLNLDDAWSEPQRIDGRLVGNRATFPSGIKHLADYVHAKGLKFGIYSDAGSHTCAGFPGSRGYEEVDAQTWADWGVDYLKYDNCFAPASDWVINRYTAMGAALNATGRPILYSLCEWGVADPWLWAPQVGNSWRTSEDITPSPLSIFHILDINTGLARFAKPGAWNDPDMLEVGNGQLTLGEQRAHFGLWALQKAPLLIGADLRNISADSLAILKAREVIAINQDPLGVAGDMVWQQGSYRIYAGPLAGGGRAVVMLNLHNIWGQYPLSNMTVHWRQLGLLAGTAATVRDLYAEKDLGVFTDSFTAEVWNHDVRVLRITPVDALPQGDSWRPWHEQPVYDEDSKQGVPRREDLVPGDSGSSGDTRSGGGPGSARKVAPENVRDLVARKRQIFLAQMSLDTKHSEIAKLEQRAAQREEALVASEAALEADSQRFEEFMKENDAKLQEAVKRAEAEARARGERAAEAKRLAGGITALRGETAKIEEQLAECQRFKAFLDSVTPEDWFESVAAQRAAKKAVLRAGWEAQRGAIAERKAAAAADKQRAEHGMQWARTQQQFERAERAYREAATALRDALAEQDPPEPEYAAVDAEDPGMHFADPAQLLAVFSQLEGSNMFLIQTAQDAEAALEAAKASAEAAQAAASAQASALVAQVAELEAAVAAARERCDRLRAAAAAQEAEGAARGALLTAPAWSTATGGGATAGPPMASSTQPTDGSSDGGGGISLAVLSERLAAAYEAGGFARDASVTPLHMLQKVEARLEELLLAVGPPGSASAAAAEAVERAREKERRQAARAGKLATQQAEHEARVARVLARAAAPKFQKSGKPAMTRSMLVKQERRRGGESEEGDAEELAAFLALVDEALVLAQ</sequence>
<dbReference type="Pfam" id="PF17871">
    <property type="entry name" value="AAA_lid_9"/>
    <property type="match status" value="1"/>
</dbReference>
<feature type="transmembrane region" description="Helical" evidence="13">
    <location>
        <begin position="1812"/>
        <end position="1833"/>
    </location>
</feature>
<dbReference type="Pfam" id="PF16499">
    <property type="entry name" value="Melibiase_2"/>
    <property type="match status" value="2"/>
</dbReference>
<dbReference type="GO" id="GO:0005524">
    <property type="term" value="F:ATP binding"/>
    <property type="evidence" value="ECO:0007669"/>
    <property type="project" value="UniProtKB-KW"/>
</dbReference>
<feature type="region of interest" description="Disordered" evidence="12">
    <location>
        <begin position="384"/>
        <end position="412"/>
    </location>
</feature>
<keyword evidence="5 10" id="KW-0378">Hydrolase</keyword>
<dbReference type="EMBL" id="LHPF02000001">
    <property type="protein sequence ID" value="PSC76879.1"/>
    <property type="molecule type" value="Genomic_DNA"/>
</dbReference>
<dbReference type="InterPro" id="IPR041546">
    <property type="entry name" value="ClpA/ClpB_AAA_lid"/>
</dbReference>
<comment type="pathway">
    <text evidence="9">tRNA modification; 5-methoxycarbonylmethyl-2-thiouridine-tRNA biosynthesis.</text>
</comment>
<feature type="region of interest" description="Disordered" evidence="12">
    <location>
        <begin position="2736"/>
        <end position="2759"/>
    </location>
</feature>
<dbReference type="SMART" id="SM01086">
    <property type="entry name" value="ClpB_D2-small"/>
    <property type="match status" value="1"/>
</dbReference>
<evidence type="ECO:0000256" key="2">
    <source>
        <dbReference type="ARBA" id="ARBA00009743"/>
    </source>
</evidence>
<dbReference type="SUPFAM" id="SSF52402">
    <property type="entry name" value="Adenine nucleotide alpha hydrolases-like"/>
    <property type="match status" value="1"/>
</dbReference>
<feature type="region of interest" description="Disordered" evidence="12">
    <location>
        <begin position="2236"/>
        <end position="2289"/>
    </location>
</feature>
<dbReference type="SMART" id="SM00382">
    <property type="entry name" value="AAA"/>
    <property type="match status" value="2"/>
</dbReference>
<feature type="domain" description="AAA+ ATPase" evidence="14">
    <location>
        <begin position="1007"/>
        <end position="1176"/>
    </location>
</feature>
<dbReference type="Gene3D" id="4.10.860.10">
    <property type="entry name" value="UVR domain"/>
    <property type="match status" value="1"/>
</dbReference>
<comment type="function">
    <text evidence="9">Plays a central role in 2-thiolation of mcm(5)S(2)U at tRNA wobble positions of tRNA(Lys), tRNA(Glu) and tRNA(Gln). May act by forming a heterodimer with NCS6/CTU1 that ligates sulfur from thiocarboxylated URM1 onto the uridine of tRNAs at wobble position.</text>
</comment>
<feature type="compositionally biased region" description="Basic and acidic residues" evidence="12">
    <location>
        <begin position="2251"/>
        <end position="2263"/>
    </location>
</feature>
<feature type="region of interest" description="Disordered" evidence="12">
    <location>
        <begin position="477"/>
        <end position="501"/>
    </location>
</feature>
<dbReference type="InterPro" id="IPR019489">
    <property type="entry name" value="Clp_ATPase_C"/>
</dbReference>
<feature type="domain" description="Clp ATPase C-terminal" evidence="15">
    <location>
        <begin position="1257"/>
        <end position="1342"/>
    </location>
</feature>
<dbReference type="Gene3D" id="1.10.8.60">
    <property type="match status" value="2"/>
</dbReference>
<feature type="coiled-coil region" evidence="11">
    <location>
        <begin position="2528"/>
        <end position="2590"/>
    </location>
</feature>
<evidence type="ECO:0000259" key="14">
    <source>
        <dbReference type="SMART" id="SM00382"/>
    </source>
</evidence>
<feature type="domain" description="AAA+ ATPase" evidence="14">
    <location>
        <begin position="551"/>
        <end position="696"/>
    </location>
</feature>
<dbReference type="InterPro" id="IPR017853">
    <property type="entry name" value="GH"/>
</dbReference>
<feature type="region of interest" description="Disordered" evidence="12">
    <location>
        <begin position="2606"/>
        <end position="2633"/>
    </location>
</feature>
<dbReference type="InterPro" id="IPR014729">
    <property type="entry name" value="Rossmann-like_a/b/a_fold"/>
</dbReference>
<dbReference type="Proteomes" id="UP000239649">
    <property type="component" value="Unassembled WGS sequence"/>
</dbReference>
<evidence type="ECO:0000259" key="15">
    <source>
        <dbReference type="SMART" id="SM01086"/>
    </source>
</evidence>
<dbReference type="InterPro" id="IPR041233">
    <property type="entry name" value="Melibiase_C"/>
</dbReference>
<feature type="compositionally biased region" description="Low complexity" evidence="12">
    <location>
        <begin position="389"/>
        <end position="402"/>
    </location>
</feature>
<proteinExistence type="inferred from homology"/>
<dbReference type="Gene3D" id="2.60.40.1180">
    <property type="entry name" value="Golgi alpha-mannosidase II"/>
    <property type="match status" value="2"/>
</dbReference>
<dbReference type="UniPathway" id="UPA00988"/>
<dbReference type="FunFam" id="3.20.20.70:FF:000093">
    <property type="entry name" value="Alpha-galactosidase"/>
    <property type="match status" value="2"/>
</dbReference>
<comment type="similarity">
    <text evidence="9">Belongs to the CTU2/NCS2 family.</text>
</comment>
<keyword evidence="13" id="KW-0812">Transmembrane</keyword>
<keyword evidence="17" id="KW-1185">Reference proteome</keyword>
<evidence type="ECO:0000256" key="4">
    <source>
        <dbReference type="ARBA" id="ARBA00022741"/>
    </source>
</evidence>
<evidence type="ECO:0000256" key="10">
    <source>
        <dbReference type="RuleBase" id="RU361168"/>
    </source>
</evidence>
<dbReference type="Gene3D" id="3.40.50.620">
    <property type="entry name" value="HUPs"/>
    <property type="match status" value="1"/>
</dbReference>
<feature type="compositionally biased region" description="Low complexity" evidence="12">
    <location>
        <begin position="1787"/>
        <end position="1803"/>
    </location>
</feature>
<feature type="region of interest" description="Disordered" evidence="12">
    <location>
        <begin position="1787"/>
        <end position="1806"/>
    </location>
</feature>
<feature type="region of interest" description="Disordered" evidence="12">
    <location>
        <begin position="883"/>
        <end position="902"/>
    </location>
</feature>
<dbReference type="GO" id="GO:0016779">
    <property type="term" value="F:nucleotidyltransferase activity"/>
    <property type="evidence" value="ECO:0007669"/>
    <property type="project" value="UniProtKB-UniRule"/>
</dbReference>
<dbReference type="GO" id="GO:0034227">
    <property type="term" value="P:tRNA thio-modification"/>
    <property type="evidence" value="ECO:0007669"/>
    <property type="project" value="UniProtKB-UniRule"/>
</dbReference>
<dbReference type="CDD" id="cd19499">
    <property type="entry name" value="RecA-like_ClpB_Hsp104-like"/>
    <property type="match status" value="1"/>
</dbReference>
<name>A0A2P6VS10_9CHLO</name>
<gene>
    <name evidence="16" type="primary">g651</name>
    <name evidence="16" type="ORF">C2E20_0651</name>
</gene>
<dbReference type="SUPFAM" id="SSF51445">
    <property type="entry name" value="(Trans)glycosidases"/>
    <property type="match status" value="2"/>
</dbReference>
<feature type="region of interest" description="Disordered" evidence="12">
    <location>
        <begin position="431"/>
        <end position="452"/>
    </location>
</feature>
<evidence type="ECO:0000256" key="3">
    <source>
        <dbReference type="ARBA" id="ARBA00022729"/>
    </source>
</evidence>
<evidence type="ECO:0000313" key="16">
    <source>
        <dbReference type="EMBL" id="PSC76879.1"/>
    </source>
</evidence>
<dbReference type="GO" id="GO:0005975">
    <property type="term" value="P:carbohydrate metabolic process"/>
    <property type="evidence" value="ECO:0007669"/>
    <property type="project" value="InterPro"/>
</dbReference>
<dbReference type="InterPro" id="IPR019407">
    <property type="entry name" value="CTU2"/>
</dbReference>
<dbReference type="InterPro" id="IPR027417">
    <property type="entry name" value="P-loop_NTPase"/>
</dbReference>
<dbReference type="Pfam" id="PF17801">
    <property type="entry name" value="Melibiase_C"/>
    <property type="match status" value="2"/>
</dbReference>
<keyword evidence="4" id="KW-0547">Nucleotide-binding</keyword>
<dbReference type="InterPro" id="IPR013785">
    <property type="entry name" value="Aldolase_TIM"/>
</dbReference>
<keyword evidence="3" id="KW-0732">Signal</keyword>
<evidence type="ECO:0000256" key="5">
    <source>
        <dbReference type="ARBA" id="ARBA00022801"/>
    </source>
</evidence>
<dbReference type="Gene3D" id="3.20.20.70">
    <property type="entry name" value="Aldolase class I"/>
    <property type="match status" value="2"/>
</dbReference>
<accession>A0A2P6VS10</accession>
<dbReference type="HAMAP" id="MF_03054">
    <property type="entry name" value="CTU2"/>
    <property type="match status" value="1"/>
</dbReference>
<dbReference type="SUPFAM" id="SSF52540">
    <property type="entry name" value="P-loop containing nucleoside triphosphate hydrolases"/>
    <property type="match status" value="2"/>
</dbReference>
<evidence type="ECO:0000256" key="12">
    <source>
        <dbReference type="SAM" id="MobiDB-lite"/>
    </source>
</evidence>
<dbReference type="SUPFAM" id="SSF51011">
    <property type="entry name" value="Glycosyl hydrolase domain"/>
    <property type="match status" value="2"/>
</dbReference>
<comment type="catalytic activity">
    <reaction evidence="1 10">
        <text>Hydrolysis of terminal, non-reducing alpha-D-galactose residues in alpha-D-galactosides, including galactose oligosaccharides, galactomannans and galactolipids.</text>
        <dbReference type="EC" id="3.2.1.22"/>
    </reaction>
</comment>
<dbReference type="GO" id="GO:0004557">
    <property type="term" value="F:alpha-galactosidase activity"/>
    <property type="evidence" value="ECO:0007669"/>
    <property type="project" value="UniProtKB-EC"/>
</dbReference>
<evidence type="ECO:0000256" key="11">
    <source>
        <dbReference type="SAM" id="Coils"/>
    </source>
</evidence>
<keyword evidence="13" id="KW-1133">Transmembrane helix</keyword>
<evidence type="ECO:0000313" key="17">
    <source>
        <dbReference type="Proteomes" id="UP000239649"/>
    </source>
</evidence>
<comment type="subcellular location">
    <subcellularLocation>
        <location evidence="9">Cytoplasm</location>
    </subcellularLocation>
</comment>
<dbReference type="InterPro" id="IPR003959">
    <property type="entry name" value="ATPase_AAA_core"/>
</dbReference>
<evidence type="ECO:0000256" key="7">
    <source>
        <dbReference type="ARBA" id="ARBA00023157"/>
    </source>
</evidence>
<dbReference type="PRINTS" id="PR00740">
    <property type="entry name" value="GLHYDRLASE27"/>
</dbReference>
<feature type="coiled-coil region" evidence="11">
    <location>
        <begin position="2308"/>
        <end position="2364"/>
    </location>
</feature>
<dbReference type="GO" id="GO:0002098">
    <property type="term" value="P:tRNA wobble uridine modification"/>
    <property type="evidence" value="ECO:0007669"/>
    <property type="project" value="UniProtKB-UniRule"/>
</dbReference>
<feature type="region of interest" description="Disordered" evidence="12">
    <location>
        <begin position="1135"/>
        <end position="1231"/>
    </location>
</feature>
<dbReference type="Gene3D" id="3.40.50.300">
    <property type="entry name" value="P-loop containing nucleotide triphosphate hydrolases"/>
    <property type="match status" value="2"/>
</dbReference>
<evidence type="ECO:0000256" key="8">
    <source>
        <dbReference type="ARBA" id="ARBA00023295"/>
    </source>
</evidence>
<keyword evidence="11" id="KW-0175">Coiled coil</keyword>
<feature type="compositionally biased region" description="Gly residues" evidence="12">
    <location>
        <begin position="1181"/>
        <end position="1192"/>
    </location>
</feature>
<dbReference type="STRING" id="554055.A0A2P6VS10"/>
<reference evidence="16 17" key="1">
    <citation type="journal article" date="2018" name="Plant J.">
        <title>Genome sequences of Chlorella sorokiniana UTEX 1602 and Micractinium conductrix SAG 241.80: implications to maltose excretion by a green alga.</title>
        <authorList>
            <person name="Arriola M.B."/>
            <person name="Velmurugan N."/>
            <person name="Zhang Y."/>
            <person name="Plunkett M.H."/>
            <person name="Hondzo H."/>
            <person name="Barney B.M."/>
        </authorList>
    </citation>
    <scope>NUCLEOTIDE SEQUENCE [LARGE SCALE GENOMIC DNA]</scope>
    <source>
        <strain evidence="16 17">SAG 241.80</strain>
    </source>
</reference>
<dbReference type="OrthoDB" id="47330at2759"/>
<dbReference type="PANTHER" id="PTHR11452">
    <property type="entry name" value="ALPHA-GALACTOSIDASE/ALPHA-N-ACETYLGALACTOSAMINIDASE"/>
    <property type="match status" value="1"/>
</dbReference>
<dbReference type="GO" id="GO:0005737">
    <property type="term" value="C:cytoplasm"/>
    <property type="evidence" value="ECO:0007669"/>
    <property type="project" value="UniProtKB-SubCell"/>
</dbReference>
<dbReference type="InterPro" id="IPR013780">
    <property type="entry name" value="Glyco_hydro_b"/>
</dbReference>
<keyword evidence="9" id="KW-0963">Cytoplasm</keyword>
<dbReference type="PANTHER" id="PTHR11452:SF75">
    <property type="entry name" value="ALPHA-GALACTOSIDASE MEL1"/>
    <property type="match status" value="1"/>
</dbReference>
<keyword evidence="8 10" id="KW-0326">Glycosidase</keyword>
<evidence type="ECO:0000256" key="6">
    <source>
        <dbReference type="ARBA" id="ARBA00022840"/>
    </source>
</evidence>
<dbReference type="CDD" id="cd14792">
    <property type="entry name" value="GH27"/>
    <property type="match status" value="2"/>
</dbReference>
<keyword evidence="7 10" id="KW-1015">Disulfide bond</keyword>